<dbReference type="Proteomes" id="UP000828390">
    <property type="component" value="Unassembled WGS sequence"/>
</dbReference>
<dbReference type="EMBL" id="JAIWYP010000001">
    <property type="protein sequence ID" value="KAH3879053.1"/>
    <property type="molecule type" value="Genomic_DNA"/>
</dbReference>
<dbReference type="AlphaFoldDB" id="A0A9D4MMB5"/>
<evidence type="ECO:0000313" key="2">
    <source>
        <dbReference type="EMBL" id="KAH3879053.1"/>
    </source>
</evidence>
<accession>A0A9D4MMB5</accession>
<reference evidence="2" key="1">
    <citation type="journal article" date="2019" name="bioRxiv">
        <title>The Genome of the Zebra Mussel, Dreissena polymorpha: A Resource for Invasive Species Research.</title>
        <authorList>
            <person name="McCartney M.A."/>
            <person name="Auch B."/>
            <person name="Kono T."/>
            <person name="Mallez S."/>
            <person name="Zhang Y."/>
            <person name="Obille A."/>
            <person name="Becker A."/>
            <person name="Abrahante J.E."/>
            <person name="Garbe J."/>
            <person name="Badalamenti J.P."/>
            <person name="Herman A."/>
            <person name="Mangelson H."/>
            <person name="Liachko I."/>
            <person name="Sullivan S."/>
            <person name="Sone E.D."/>
            <person name="Koren S."/>
            <person name="Silverstein K.A.T."/>
            <person name="Beckman K.B."/>
            <person name="Gohl D.M."/>
        </authorList>
    </citation>
    <scope>NUCLEOTIDE SEQUENCE</scope>
    <source>
        <strain evidence="2">Duluth1</strain>
        <tissue evidence="2">Whole animal</tissue>
    </source>
</reference>
<evidence type="ECO:0000313" key="3">
    <source>
        <dbReference type="Proteomes" id="UP000828390"/>
    </source>
</evidence>
<evidence type="ECO:0000256" key="1">
    <source>
        <dbReference type="SAM" id="MobiDB-lite"/>
    </source>
</evidence>
<name>A0A9D4MMB5_DREPO</name>
<reference evidence="2" key="2">
    <citation type="submission" date="2020-11" db="EMBL/GenBank/DDBJ databases">
        <authorList>
            <person name="McCartney M.A."/>
            <person name="Auch B."/>
            <person name="Kono T."/>
            <person name="Mallez S."/>
            <person name="Becker A."/>
            <person name="Gohl D.M."/>
            <person name="Silverstein K.A.T."/>
            <person name="Koren S."/>
            <person name="Bechman K.B."/>
            <person name="Herman A."/>
            <person name="Abrahante J.E."/>
            <person name="Garbe J."/>
        </authorList>
    </citation>
    <scope>NUCLEOTIDE SEQUENCE</scope>
    <source>
        <strain evidence="2">Duluth1</strain>
        <tissue evidence="2">Whole animal</tissue>
    </source>
</reference>
<feature type="region of interest" description="Disordered" evidence="1">
    <location>
        <begin position="152"/>
        <end position="173"/>
    </location>
</feature>
<proteinExistence type="predicted"/>
<gene>
    <name evidence="2" type="ORF">DPMN_002954</name>
</gene>
<feature type="compositionally biased region" description="Basic and acidic residues" evidence="1">
    <location>
        <begin position="163"/>
        <end position="173"/>
    </location>
</feature>
<organism evidence="2 3">
    <name type="scientific">Dreissena polymorpha</name>
    <name type="common">Zebra mussel</name>
    <name type="synonym">Mytilus polymorpha</name>
    <dbReference type="NCBI Taxonomy" id="45954"/>
    <lineage>
        <taxon>Eukaryota</taxon>
        <taxon>Metazoa</taxon>
        <taxon>Spiralia</taxon>
        <taxon>Lophotrochozoa</taxon>
        <taxon>Mollusca</taxon>
        <taxon>Bivalvia</taxon>
        <taxon>Autobranchia</taxon>
        <taxon>Heteroconchia</taxon>
        <taxon>Euheterodonta</taxon>
        <taxon>Imparidentia</taxon>
        <taxon>Neoheterodontei</taxon>
        <taxon>Myida</taxon>
        <taxon>Dreissenoidea</taxon>
        <taxon>Dreissenidae</taxon>
        <taxon>Dreissena</taxon>
    </lineage>
</organism>
<comment type="caution">
    <text evidence="2">The sequence shown here is derived from an EMBL/GenBank/DDBJ whole genome shotgun (WGS) entry which is preliminary data.</text>
</comment>
<keyword evidence="3" id="KW-1185">Reference proteome</keyword>
<protein>
    <submittedName>
        <fullName evidence="2">Uncharacterized protein</fullName>
    </submittedName>
</protein>
<sequence length="173" mass="18555">MAPDGRKDGRTDNAKTIALRLWLRIINRGVKYGGGNNGRRGSERGFLGRAGRGYNRGGGNNMLKKNGGRWYEGGKCGRGGNTGGLCGGVYCGRGSSYVKKKWWEVVDGGEGGIMWGRGRGRGGWGGGERGVGWGVRGGNNMFKKNVLELSSDNHLVDGPTDNHLVDRPSDRLT</sequence>